<name>A0A9X9N6Z1_NEISU</name>
<dbReference type="EMBL" id="CP073118">
    <property type="protein sequence ID" value="UTG75725.1"/>
    <property type="molecule type" value="Genomic_DNA"/>
</dbReference>
<feature type="compositionally biased region" description="Basic residues" evidence="1">
    <location>
        <begin position="121"/>
        <end position="142"/>
    </location>
</feature>
<protein>
    <submittedName>
        <fullName evidence="2">Uncharacterized protein</fullName>
    </submittedName>
</protein>
<feature type="region of interest" description="Disordered" evidence="1">
    <location>
        <begin position="1"/>
        <end position="30"/>
    </location>
</feature>
<evidence type="ECO:0000313" key="2">
    <source>
        <dbReference type="EMBL" id="UTG75725.1"/>
    </source>
</evidence>
<sequence length="142" mass="16607">MVRPVADDAKTGRTRRRDGNQKEAVMEKGRPEQIDKINFNPTGRKTIFQKGKADTDIFKENLDAVQKFQDKHAAYYLTDDDKTRIGYCDSGDHLSWDTISWCANRNCRREPTRKPCVKPGCRTRRMPRQKRHGRNRVGRRTL</sequence>
<organism evidence="2 3">
    <name type="scientific">Neisseria subflava</name>
    <dbReference type="NCBI Taxonomy" id="28449"/>
    <lineage>
        <taxon>Bacteria</taxon>
        <taxon>Pseudomonadati</taxon>
        <taxon>Pseudomonadota</taxon>
        <taxon>Betaproteobacteria</taxon>
        <taxon>Neisseriales</taxon>
        <taxon>Neisseriaceae</taxon>
        <taxon>Neisseria</taxon>
    </lineage>
</organism>
<dbReference type="AlphaFoldDB" id="A0A9X9N6Z1"/>
<proteinExistence type="predicted"/>
<gene>
    <name evidence="2" type="ORF">KCG53_00820</name>
</gene>
<feature type="region of interest" description="Disordered" evidence="1">
    <location>
        <begin position="118"/>
        <end position="142"/>
    </location>
</feature>
<accession>A0A9X9N6Z1</accession>
<reference evidence="2" key="1">
    <citation type="submission" date="2021-04" db="EMBL/GenBank/DDBJ databases">
        <title>Characterizing Neisseria spp. as novel respiratory pathobionts in bronchiectasis.</title>
        <authorList>
            <person name="Li L."/>
            <person name="Mac Aogain M."/>
            <person name="Xu T."/>
            <person name="Jaggi T.K."/>
            <person name="Chan L.Y."/>
            <person name="Keir H.R."/>
            <person name="Dicker A.J."/>
            <person name="Qu J."/>
            <person name="Liu Y."/>
            <person name="Chen H.S."/>
            <person name="Koh M.S."/>
            <person name="Ong T.H."/>
            <person name="Lim A.Y.H."/>
            <person name="Abisheganaden J."/>
            <person name="Low T.B."/>
            <person name="Oliver B.G."/>
            <person name="Tan N.S."/>
            <person name="Fang M."/>
            <person name="Chalmers J.D."/>
            <person name="Chotirmall S.H."/>
        </authorList>
    </citation>
    <scope>NUCLEOTIDE SEQUENCE</scope>
    <source>
        <strain evidence="2">CG0073</strain>
    </source>
</reference>
<dbReference type="Proteomes" id="UP001057336">
    <property type="component" value="Chromosome"/>
</dbReference>
<evidence type="ECO:0000313" key="3">
    <source>
        <dbReference type="Proteomes" id="UP001057336"/>
    </source>
</evidence>
<evidence type="ECO:0000256" key="1">
    <source>
        <dbReference type="SAM" id="MobiDB-lite"/>
    </source>
</evidence>